<keyword evidence="8 12" id="KW-0256">Endoplasmic reticulum</keyword>
<comment type="subunit">
    <text evidence="11">Component of the oligosaccharyltransferase (OST) complex. OST exists in two different complex forms which contain common core subunits RPN1, RPN2, OST48, OST4, DAD1 and TMEM258, either STT3A or STT3B as catalytic subunits, and form-specific accessory subunits. STT3A complex assembly occurs through the formation of 3 subcomplexes. Subcomplex 1 contains RPN1 and TMEM258, subcomplex 2 contains the STT3A-specific subunits STT3A, DC2/OSTC, and KCP2 as well as the core subunit OST4, and subcomplex 3 contains RPN2, DAD1, and OST48. The STT3A complex can form stable complexes with the Sec61 complex or with both the Sec61 and TRAP complexes. Interacts with DDI2. Interacts with TMEM35A/NACHO.</text>
</comment>
<evidence type="ECO:0000256" key="10">
    <source>
        <dbReference type="ARBA" id="ARBA00023136"/>
    </source>
</evidence>
<evidence type="ECO:0000256" key="4">
    <source>
        <dbReference type="ARBA" id="ARBA00009038"/>
    </source>
</evidence>
<feature type="transmembrane region" description="Helical" evidence="12">
    <location>
        <begin position="476"/>
        <end position="496"/>
    </location>
</feature>
<feature type="domain" description="Ribophorin II N-terminal" evidence="13">
    <location>
        <begin position="19"/>
        <end position="178"/>
    </location>
</feature>
<reference evidence="17 18" key="1">
    <citation type="submission" date="2024-07" db="EMBL/GenBank/DDBJ databases">
        <title>Chromosome-level genome assembly of the water stick insect Ranatra chinensis (Heteroptera: Nepidae).</title>
        <authorList>
            <person name="Liu X."/>
        </authorList>
    </citation>
    <scope>NUCLEOTIDE SEQUENCE [LARGE SCALE GENOMIC DNA]</scope>
    <source>
        <strain evidence="17">Cailab_2021Rc</strain>
        <tissue evidence="17">Muscle</tissue>
    </source>
</reference>
<evidence type="ECO:0000256" key="1">
    <source>
        <dbReference type="ARBA" id="ARBA00002791"/>
    </source>
</evidence>
<dbReference type="Pfam" id="PF25147">
    <property type="entry name" value="Ribophorin_II_C"/>
    <property type="match status" value="1"/>
</dbReference>
<feature type="domain" description="Ribophorin II second" evidence="15">
    <location>
        <begin position="191"/>
        <end position="300"/>
    </location>
</feature>
<feature type="domain" description="Ribophorin II C-terminal" evidence="16">
    <location>
        <begin position="460"/>
        <end position="527"/>
    </location>
</feature>
<evidence type="ECO:0000256" key="12">
    <source>
        <dbReference type="RuleBase" id="RU366029"/>
    </source>
</evidence>
<protein>
    <recommendedName>
        <fullName evidence="5 12">Dolichyl-diphosphooligosaccharide--protein glycosyltransferase subunit 2</fullName>
    </recommendedName>
    <alternativeName>
        <fullName evidence="12">Ribophorin-2</fullName>
    </alternativeName>
</protein>
<feature type="domain" description="Ribophorin II third" evidence="14">
    <location>
        <begin position="309"/>
        <end position="434"/>
    </location>
</feature>
<dbReference type="InterPro" id="IPR008814">
    <property type="entry name" value="Swp1"/>
</dbReference>
<keyword evidence="7 12" id="KW-0732">Signal</keyword>
<evidence type="ECO:0000313" key="17">
    <source>
        <dbReference type="EMBL" id="KAL1115746.1"/>
    </source>
</evidence>
<feature type="chain" id="PRO_5044532618" description="Dolichyl-diphosphooligosaccharide--protein glycosyltransferase subunit 2" evidence="12">
    <location>
        <begin position="23"/>
        <end position="530"/>
    </location>
</feature>
<keyword evidence="9 12" id="KW-1133">Transmembrane helix</keyword>
<accession>A0ABD0XWV2</accession>
<sequence>MQISCVSFVYFIWSFFVLQALTDLVEKEGTAPSRSASEVYYAVSTLKNLNAGFPTPKQSEKLVKLLQAALKKDDSISNLGYCLSIAAAMGPSGSFAFDRIEDAIVQADEVDGKYLQFEGGLSITALVISGTYNLATSLNRAPPLTGEQVVKFSNYFLSRRSVQTPKGAYSLLNIFNILTNNKFHTPVVISVVGGGTGGVSVDNPRLNVRVTNLLGENLPPPHQPLSVTVESATSQSNSVVVVSKKKFEQSTTDKSVYSVGLLESKPEPGVYKVAVNVVPAGASGQPSLVGNVAVPLTVRVMATVVPHAVQIGTGDADQTTQPKFYAVNYPSKLEQTLEVDSLQKLVIRFSLKDKSSEKSVGVHQAFVRLSHERTQQELIFVTETDSSNNYRLDLDIGAKANDLGQLSGLYRVELIIGDVILSNSLSWHLADVKIKLMYDSPTGAAGSADTHPMYRPKPEIKLGVNISNFPFSLSSIGFHIGLGGIFVLFGMFWLKLNMFETLKYLLGLGIVTFLCGNKMLAKIASQRAKH</sequence>
<dbReference type="Pfam" id="PF05817">
    <property type="entry name" value="Ribophorin_II"/>
    <property type="match status" value="1"/>
</dbReference>
<evidence type="ECO:0000256" key="7">
    <source>
        <dbReference type="ARBA" id="ARBA00022729"/>
    </source>
</evidence>
<dbReference type="EMBL" id="JBFDAA010000019">
    <property type="protein sequence ID" value="KAL1115746.1"/>
    <property type="molecule type" value="Genomic_DNA"/>
</dbReference>
<comment type="function">
    <text evidence="1 12">Subunit of the oligosaccharyl transferase (OST) complex that catalyzes the initial transfer of a defined glycan (Glc(3)Man(9)GlcNAc(2) in eukaryotes) from the lipid carrier dolichol-pyrophosphate to an asparagine residue within an Asn-X-Ser/Thr consensus motif in nascent polypeptide chains, the first step in protein N-glycosylation. N-glycosylation occurs cotranslationally and the complex associates with the Sec61 complex at the channel-forming translocon complex that mediates protein translocation across the endoplasmic reticulum (ER). All subunits are required for a maximal enzyme activity.</text>
</comment>
<dbReference type="InterPro" id="IPR056790">
    <property type="entry name" value="Ribophorin_II_C"/>
</dbReference>
<dbReference type="GO" id="GO:0008250">
    <property type="term" value="C:oligosaccharyltransferase complex"/>
    <property type="evidence" value="ECO:0007669"/>
    <property type="project" value="UniProtKB-UniRule"/>
</dbReference>
<name>A0ABD0XWV2_9HEMI</name>
<comment type="caution">
    <text evidence="12">Lacks conserved residue(s) required for the propagation of feature annotation.</text>
</comment>
<dbReference type="Pfam" id="PF23861">
    <property type="entry name" value="Ribophorin_II_2nd"/>
    <property type="match status" value="1"/>
</dbReference>
<evidence type="ECO:0000259" key="16">
    <source>
        <dbReference type="Pfam" id="PF25147"/>
    </source>
</evidence>
<dbReference type="InterPro" id="IPR055373">
    <property type="entry name" value="Ribophorin_II_N"/>
</dbReference>
<keyword evidence="6 12" id="KW-0812">Transmembrane</keyword>
<dbReference type="PANTHER" id="PTHR12640:SF0">
    <property type="entry name" value="DOLICHYL-DIPHOSPHOOLIGOSACCHARIDE--PROTEIN GLYCOSYLTRANSFERASE SUBUNIT 2"/>
    <property type="match status" value="1"/>
</dbReference>
<comment type="pathway">
    <text evidence="3 12">Protein modification; protein glycosylation.</text>
</comment>
<keyword evidence="10 12" id="KW-0472">Membrane</keyword>
<dbReference type="PANTHER" id="PTHR12640">
    <property type="entry name" value="RIBOPHORIN II"/>
    <property type="match status" value="1"/>
</dbReference>
<comment type="caution">
    <text evidence="17">The sequence shown here is derived from an EMBL/GenBank/DDBJ whole genome shotgun (WGS) entry which is preliminary data.</text>
</comment>
<evidence type="ECO:0000259" key="13">
    <source>
        <dbReference type="Pfam" id="PF05817"/>
    </source>
</evidence>
<dbReference type="AlphaFoldDB" id="A0ABD0XWV2"/>
<proteinExistence type="inferred from homology"/>
<gene>
    <name evidence="17" type="ORF">AAG570_006036</name>
</gene>
<evidence type="ECO:0000256" key="3">
    <source>
        <dbReference type="ARBA" id="ARBA00004922"/>
    </source>
</evidence>
<evidence type="ECO:0000259" key="14">
    <source>
        <dbReference type="Pfam" id="PF23860"/>
    </source>
</evidence>
<evidence type="ECO:0000259" key="15">
    <source>
        <dbReference type="Pfam" id="PF23861"/>
    </source>
</evidence>
<dbReference type="GO" id="GO:0006487">
    <property type="term" value="P:protein N-linked glycosylation"/>
    <property type="evidence" value="ECO:0007669"/>
    <property type="project" value="UniProtKB-UniRule"/>
</dbReference>
<feature type="signal peptide" evidence="12">
    <location>
        <begin position="1"/>
        <end position="22"/>
    </location>
</feature>
<evidence type="ECO:0000256" key="9">
    <source>
        <dbReference type="ARBA" id="ARBA00022989"/>
    </source>
</evidence>
<organism evidence="17 18">
    <name type="scientific">Ranatra chinensis</name>
    <dbReference type="NCBI Taxonomy" id="642074"/>
    <lineage>
        <taxon>Eukaryota</taxon>
        <taxon>Metazoa</taxon>
        <taxon>Ecdysozoa</taxon>
        <taxon>Arthropoda</taxon>
        <taxon>Hexapoda</taxon>
        <taxon>Insecta</taxon>
        <taxon>Pterygota</taxon>
        <taxon>Neoptera</taxon>
        <taxon>Paraneoptera</taxon>
        <taxon>Hemiptera</taxon>
        <taxon>Heteroptera</taxon>
        <taxon>Panheteroptera</taxon>
        <taxon>Nepomorpha</taxon>
        <taxon>Nepidae</taxon>
        <taxon>Ranatrinae</taxon>
        <taxon>Ranatra</taxon>
    </lineage>
</organism>
<dbReference type="Pfam" id="PF23860">
    <property type="entry name" value="Ribophorin_II_3rd"/>
    <property type="match status" value="1"/>
</dbReference>
<dbReference type="Proteomes" id="UP001558652">
    <property type="component" value="Unassembled WGS sequence"/>
</dbReference>
<comment type="subcellular location">
    <subcellularLocation>
        <location evidence="2 12">Endoplasmic reticulum membrane</location>
        <topology evidence="2 12">Multi-pass membrane protein</topology>
    </subcellularLocation>
</comment>
<comment type="similarity">
    <text evidence="4 12">Belongs to the SWP1 family.</text>
</comment>
<keyword evidence="18" id="KW-1185">Reference proteome</keyword>
<evidence type="ECO:0000256" key="5">
    <source>
        <dbReference type="ARBA" id="ARBA00017612"/>
    </source>
</evidence>
<evidence type="ECO:0000313" key="18">
    <source>
        <dbReference type="Proteomes" id="UP001558652"/>
    </source>
</evidence>
<evidence type="ECO:0000256" key="11">
    <source>
        <dbReference type="ARBA" id="ARBA00046750"/>
    </source>
</evidence>
<evidence type="ECO:0000256" key="8">
    <source>
        <dbReference type="ARBA" id="ARBA00022824"/>
    </source>
</evidence>
<dbReference type="InterPro" id="IPR055375">
    <property type="entry name" value="Ribophorin_II_2nd"/>
</dbReference>
<evidence type="ECO:0000256" key="2">
    <source>
        <dbReference type="ARBA" id="ARBA00004477"/>
    </source>
</evidence>
<dbReference type="InterPro" id="IPR055374">
    <property type="entry name" value="Ribophorin_II_3rd"/>
</dbReference>
<evidence type="ECO:0000256" key="6">
    <source>
        <dbReference type="ARBA" id="ARBA00022692"/>
    </source>
</evidence>